<dbReference type="Proteomes" id="UP001595701">
    <property type="component" value="Unassembled WGS sequence"/>
</dbReference>
<keyword evidence="4" id="KW-1185">Reference proteome</keyword>
<sequence>MAKKLKDSRFAPRASRCSPSTPQASDCAPNAPSGAARRALPQASAAPAPRRAEVRRLLAWLTERQVEVVVMEATADYWRSVYYLLQPHLNLMLVNPAHLKGIRRRKSNPGDAAFLGRAGASGLVMASFVPERGIREVRELTRRHTKLVRTASWEAQHLEKELEDTGMKLTSVLTDGDRHQRAGHPGGPVRRGTRPGTPGRLDRRQGPGQDPRADRGPGR</sequence>
<comment type="caution">
    <text evidence="3">The sequence shown here is derived from an EMBL/GenBank/DDBJ whole genome shotgun (WGS) entry which is preliminary data.</text>
</comment>
<evidence type="ECO:0000313" key="3">
    <source>
        <dbReference type="EMBL" id="MFC3574966.1"/>
    </source>
</evidence>
<dbReference type="InterPro" id="IPR002525">
    <property type="entry name" value="Transp_IS110-like_N"/>
</dbReference>
<proteinExistence type="predicted"/>
<feature type="compositionally biased region" description="Low complexity" evidence="1">
    <location>
        <begin position="187"/>
        <end position="199"/>
    </location>
</feature>
<feature type="compositionally biased region" description="Low complexity" evidence="1">
    <location>
        <begin position="35"/>
        <end position="47"/>
    </location>
</feature>
<gene>
    <name evidence="3" type="ORF">ACFOZ0_17110</name>
</gene>
<feature type="domain" description="Transposase IS110-like N-terminal" evidence="2">
    <location>
        <begin position="51"/>
        <end position="164"/>
    </location>
</feature>
<feature type="region of interest" description="Disordered" evidence="1">
    <location>
        <begin position="1"/>
        <end position="47"/>
    </location>
</feature>
<feature type="compositionally biased region" description="Basic and acidic residues" evidence="1">
    <location>
        <begin position="1"/>
        <end position="10"/>
    </location>
</feature>
<accession>A0ABV7SEI7</accession>
<evidence type="ECO:0000259" key="2">
    <source>
        <dbReference type="Pfam" id="PF01548"/>
    </source>
</evidence>
<dbReference type="PANTHER" id="PTHR33055">
    <property type="entry name" value="TRANSPOSASE FOR INSERTION SEQUENCE ELEMENT IS1111A"/>
    <property type="match status" value="1"/>
</dbReference>
<feature type="compositionally biased region" description="Basic and acidic residues" evidence="1">
    <location>
        <begin position="200"/>
        <end position="219"/>
    </location>
</feature>
<dbReference type="RefSeq" id="WP_310768601.1">
    <property type="nucleotide sequence ID" value="NZ_JBHRWR010000009.1"/>
</dbReference>
<organism evidence="3 4">
    <name type="scientific">Streptomyces yaanensis</name>
    <dbReference type="NCBI Taxonomy" id="1142239"/>
    <lineage>
        <taxon>Bacteria</taxon>
        <taxon>Bacillati</taxon>
        <taxon>Actinomycetota</taxon>
        <taxon>Actinomycetes</taxon>
        <taxon>Kitasatosporales</taxon>
        <taxon>Streptomycetaceae</taxon>
        <taxon>Streptomyces</taxon>
    </lineage>
</organism>
<feature type="region of interest" description="Disordered" evidence="1">
    <location>
        <begin position="173"/>
        <end position="219"/>
    </location>
</feature>
<dbReference type="Pfam" id="PF01548">
    <property type="entry name" value="DEDD_Tnp_IS110"/>
    <property type="match status" value="1"/>
</dbReference>
<dbReference type="EMBL" id="JBHRWR010000009">
    <property type="protein sequence ID" value="MFC3574966.1"/>
    <property type="molecule type" value="Genomic_DNA"/>
</dbReference>
<reference evidence="4" key="1">
    <citation type="journal article" date="2019" name="Int. J. Syst. Evol. Microbiol.">
        <title>The Global Catalogue of Microorganisms (GCM) 10K type strain sequencing project: providing services to taxonomists for standard genome sequencing and annotation.</title>
        <authorList>
            <consortium name="The Broad Institute Genomics Platform"/>
            <consortium name="The Broad Institute Genome Sequencing Center for Infectious Disease"/>
            <person name="Wu L."/>
            <person name="Ma J."/>
        </authorList>
    </citation>
    <scope>NUCLEOTIDE SEQUENCE [LARGE SCALE GENOMIC DNA]</scope>
    <source>
        <strain evidence="4">CGMCC 4.7035</strain>
    </source>
</reference>
<dbReference type="InterPro" id="IPR047650">
    <property type="entry name" value="Transpos_IS110"/>
</dbReference>
<protein>
    <submittedName>
        <fullName evidence="3">Transposase</fullName>
    </submittedName>
</protein>
<name>A0ABV7SEI7_9ACTN</name>
<evidence type="ECO:0000256" key="1">
    <source>
        <dbReference type="SAM" id="MobiDB-lite"/>
    </source>
</evidence>
<evidence type="ECO:0000313" key="4">
    <source>
        <dbReference type="Proteomes" id="UP001595701"/>
    </source>
</evidence>